<dbReference type="EMBL" id="JBFXLS010000035">
    <property type="protein sequence ID" value="KAL2825582.1"/>
    <property type="molecule type" value="Genomic_DNA"/>
</dbReference>
<evidence type="ECO:0000256" key="3">
    <source>
        <dbReference type="RuleBase" id="RU000384"/>
    </source>
</evidence>
<keyword evidence="1" id="KW-0436">Ligase</keyword>
<dbReference type="PANTHER" id="PTHR43785:SF2">
    <property type="entry name" value="TYPE-1 GLUTAMINE SYNTHETASE 1"/>
    <property type="match status" value="1"/>
</dbReference>
<name>A0ABR4IF95_9EURO</name>
<keyword evidence="6" id="KW-1185">Reference proteome</keyword>
<feature type="domain" description="GS catalytic" evidence="4">
    <location>
        <begin position="1"/>
        <end position="189"/>
    </location>
</feature>
<dbReference type="InterPro" id="IPR014746">
    <property type="entry name" value="Gln_synth/guanido_kin_cat_dom"/>
</dbReference>
<evidence type="ECO:0000256" key="2">
    <source>
        <dbReference type="PROSITE-ProRule" id="PRU01331"/>
    </source>
</evidence>
<evidence type="ECO:0000313" key="6">
    <source>
        <dbReference type="Proteomes" id="UP001610335"/>
    </source>
</evidence>
<proteinExistence type="inferred from homology"/>
<protein>
    <recommendedName>
        <fullName evidence="4">GS catalytic domain-containing protein</fullName>
    </recommendedName>
</protein>
<accession>A0ABR4IF95</accession>
<comment type="caution">
    <text evidence="5">The sequence shown here is derived from an EMBL/GenBank/DDBJ whole genome shotgun (WGS) entry which is preliminary data.</text>
</comment>
<reference evidence="5 6" key="1">
    <citation type="submission" date="2024-07" db="EMBL/GenBank/DDBJ databases">
        <title>Section-level genome sequencing and comparative genomics of Aspergillus sections Usti and Cavernicolus.</title>
        <authorList>
            <consortium name="Lawrence Berkeley National Laboratory"/>
            <person name="Nybo J.L."/>
            <person name="Vesth T.C."/>
            <person name="Theobald S."/>
            <person name="Frisvad J.C."/>
            <person name="Larsen T.O."/>
            <person name="Kjaerboelling I."/>
            <person name="Rothschild-Mancinelli K."/>
            <person name="Lyhne E.K."/>
            <person name="Kogle M.E."/>
            <person name="Barry K."/>
            <person name="Clum A."/>
            <person name="Na H."/>
            <person name="Ledsgaard L."/>
            <person name="Lin J."/>
            <person name="Lipzen A."/>
            <person name="Kuo A."/>
            <person name="Riley R."/>
            <person name="Mondo S."/>
            <person name="LaButti K."/>
            <person name="Haridas S."/>
            <person name="Pangalinan J."/>
            <person name="Salamov A.A."/>
            <person name="Simmons B.A."/>
            <person name="Magnuson J.K."/>
            <person name="Chen J."/>
            <person name="Drula E."/>
            <person name="Henrissat B."/>
            <person name="Wiebenga A."/>
            <person name="Lubbers R.J."/>
            <person name="Gomes A.C."/>
            <person name="Makela M.R."/>
            <person name="Stajich J."/>
            <person name="Grigoriev I.V."/>
            <person name="Mortensen U.H."/>
            <person name="De vries R.P."/>
            <person name="Baker S.E."/>
            <person name="Andersen M.R."/>
        </authorList>
    </citation>
    <scope>NUCLEOTIDE SEQUENCE [LARGE SCALE GENOMIC DNA]</scope>
    <source>
        <strain evidence="5 6">CBS 600.67</strain>
    </source>
</reference>
<dbReference type="Gene3D" id="3.30.590.10">
    <property type="entry name" value="Glutamine synthetase/guanido kinase, catalytic domain"/>
    <property type="match status" value="1"/>
</dbReference>
<comment type="similarity">
    <text evidence="2 3">Belongs to the glutamine synthetase family.</text>
</comment>
<gene>
    <name evidence="5" type="ORF">BDW59DRAFT_161543</name>
</gene>
<dbReference type="InterPro" id="IPR008146">
    <property type="entry name" value="Gln_synth_cat_dom"/>
</dbReference>
<dbReference type="PROSITE" id="PS51987">
    <property type="entry name" value="GS_CATALYTIC"/>
    <property type="match status" value="1"/>
</dbReference>
<dbReference type="SMART" id="SM01230">
    <property type="entry name" value="Gln-synt_C"/>
    <property type="match status" value="1"/>
</dbReference>
<dbReference type="Pfam" id="PF00120">
    <property type="entry name" value="Gln-synt_C"/>
    <property type="match status" value="1"/>
</dbReference>
<evidence type="ECO:0000256" key="1">
    <source>
        <dbReference type="ARBA" id="ARBA00022598"/>
    </source>
</evidence>
<organism evidence="5 6">
    <name type="scientific">Aspergillus cavernicola</name>
    <dbReference type="NCBI Taxonomy" id="176166"/>
    <lineage>
        <taxon>Eukaryota</taxon>
        <taxon>Fungi</taxon>
        <taxon>Dikarya</taxon>
        <taxon>Ascomycota</taxon>
        <taxon>Pezizomycotina</taxon>
        <taxon>Eurotiomycetes</taxon>
        <taxon>Eurotiomycetidae</taxon>
        <taxon>Eurotiales</taxon>
        <taxon>Aspergillaceae</taxon>
        <taxon>Aspergillus</taxon>
        <taxon>Aspergillus subgen. Nidulantes</taxon>
    </lineage>
</organism>
<dbReference type="SUPFAM" id="SSF55931">
    <property type="entry name" value="Glutamine synthetase/guanido kinase"/>
    <property type="match status" value="1"/>
</dbReference>
<sequence>MNLNIWVSFHDRGIRSPVGVCIQYFHVEGTTGQFEIALAPLPQIQAVDQLVQVHDMVKAAVSKHGYIATMVPNLPQLHQPSGEHIHISLSPTDHEDSFLAGMPHYLPGIRFITIPFAKSYERIGKLEAGERADWVTENHDVAVRKIEPGHGEIRTPAIAPDVSLALGATVADSVDYGDALQLLKAHRRT</sequence>
<dbReference type="Proteomes" id="UP001610335">
    <property type="component" value="Unassembled WGS sequence"/>
</dbReference>
<evidence type="ECO:0000313" key="5">
    <source>
        <dbReference type="EMBL" id="KAL2825582.1"/>
    </source>
</evidence>
<evidence type="ECO:0000259" key="4">
    <source>
        <dbReference type="PROSITE" id="PS51987"/>
    </source>
</evidence>
<dbReference type="PANTHER" id="PTHR43785">
    <property type="entry name" value="GAMMA-GLUTAMYLPUTRESCINE SYNTHETASE"/>
    <property type="match status" value="1"/>
</dbReference>